<evidence type="ECO:0000313" key="3">
    <source>
        <dbReference type="Proteomes" id="UP001276854"/>
    </source>
</evidence>
<feature type="transmembrane region" description="Helical" evidence="1">
    <location>
        <begin position="91"/>
        <end position="110"/>
    </location>
</feature>
<proteinExistence type="predicted"/>
<keyword evidence="3" id="KW-1185">Reference proteome</keyword>
<evidence type="ECO:0000256" key="1">
    <source>
        <dbReference type="SAM" id="Phobius"/>
    </source>
</evidence>
<dbReference type="EMBL" id="JAWONS010000329">
    <property type="protein sequence ID" value="MDW2800636.1"/>
    <property type="molecule type" value="Genomic_DNA"/>
</dbReference>
<dbReference type="Proteomes" id="UP001276854">
    <property type="component" value="Unassembled WGS sequence"/>
</dbReference>
<sequence length="296" mass="34698">MKYIFGINITDDKNNTRLDGEIFISNSSVPVLAEAFEKCDSLYKNYLKQTSLPFWLRVIKLLSFLTTLLMLECLILDSSDGSLKEKYADAPELFFISAIFFTVWLILFLVEKRRKSQHSDKNDYDRNYIQNIQNYAKELLHIPEDAEIMEVIFIYYKNKKRKGIDVSDFHYIINSNVYVNVKDAVLHMADLGNEWSIPLASITGFKKINKLIFVPEWLKEIPYNKGIYKKYKIRKNGIGLLFFKPYYALCITWQDENYELFIPPYELDKLSTLIGVTCEVRTVTDKSDSLQKKFIS</sequence>
<evidence type="ECO:0008006" key="4">
    <source>
        <dbReference type="Google" id="ProtNLM"/>
    </source>
</evidence>
<keyword evidence="1" id="KW-1133">Transmembrane helix</keyword>
<dbReference type="RefSeq" id="WP_318066800.1">
    <property type="nucleotide sequence ID" value="NZ_JAWONS010000329.1"/>
</dbReference>
<keyword evidence="1" id="KW-0472">Membrane</keyword>
<name>A0ABU4GSM8_9CLOT</name>
<keyword evidence="1" id="KW-0812">Transmembrane</keyword>
<protein>
    <recommendedName>
        <fullName evidence="4">DUF3137 domain-containing protein</fullName>
    </recommendedName>
</protein>
<feature type="transmembrane region" description="Helical" evidence="1">
    <location>
        <begin position="54"/>
        <end position="71"/>
    </location>
</feature>
<comment type="caution">
    <text evidence="2">The sequence shown here is derived from an EMBL/GenBank/DDBJ whole genome shotgun (WGS) entry which is preliminary data.</text>
</comment>
<organism evidence="2 3">
    <name type="scientific">Clostridium boliviensis</name>
    <dbReference type="NCBI Taxonomy" id="318465"/>
    <lineage>
        <taxon>Bacteria</taxon>
        <taxon>Bacillati</taxon>
        <taxon>Bacillota</taxon>
        <taxon>Clostridia</taxon>
        <taxon>Eubacteriales</taxon>
        <taxon>Clostridiaceae</taxon>
        <taxon>Clostridium</taxon>
    </lineage>
</organism>
<gene>
    <name evidence="2" type="ORF">RZO55_24000</name>
</gene>
<reference evidence="2 3" key="1">
    <citation type="submission" date="2023-10" db="EMBL/GenBank/DDBJ databases">
        <title>A novel Glycoside Hydrolase 43-Like Enzyme from Clostrdium boliviensis is an Endo-xylanase, and a Candidate for Xylooligosaccharides Production from Different Xylan Substrates.</title>
        <authorList>
            <person name="Alvarez M.T."/>
            <person name="Rocabado-Villegas L.R."/>
            <person name="Salas-Veizaga D.M."/>
            <person name="Linares-Pasten J.A."/>
            <person name="Gudmundsdottir E.E."/>
            <person name="Hreggvidsson G.O."/>
            <person name="Adlercreutz P."/>
            <person name="Nordberg Karlsson E."/>
        </authorList>
    </citation>
    <scope>NUCLEOTIDE SEQUENCE [LARGE SCALE GENOMIC DNA]</scope>
    <source>
        <strain evidence="2 3">E-1</strain>
    </source>
</reference>
<accession>A0ABU4GSM8</accession>
<evidence type="ECO:0000313" key="2">
    <source>
        <dbReference type="EMBL" id="MDW2800636.1"/>
    </source>
</evidence>